<dbReference type="InterPro" id="IPR021109">
    <property type="entry name" value="Peptidase_aspartic_dom_sf"/>
</dbReference>
<feature type="domain" description="Retrotransposon gag" evidence="2">
    <location>
        <begin position="151"/>
        <end position="233"/>
    </location>
</feature>
<dbReference type="Pfam" id="PF08284">
    <property type="entry name" value="RVP_2"/>
    <property type="match status" value="1"/>
</dbReference>
<dbReference type="PANTHER" id="PTHR15503">
    <property type="entry name" value="LDOC1 RELATED"/>
    <property type="match status" value="1"/>
</dbReference>
<dbReference type="InterPro" id="IPR005162">
    <property type="entry name" value="Retrotrans_gag_dom"/>
</dbReference>
<protein>
    <recommendedName>
        <fullName evidence="2">Retrotransposon gag domain-containing protein</fullName>
    </recommendedName>
</protein>
<feature type="compositionally biased region" description="Basic and acidic residues" evidence="1">
    <location>
        <begin position="97"/>
        <end position="112"/>
    </location>
</feature>
<evidence type="ECO:0000256" key="1">
    <source>
        <dbReference type="SAM" id="MobiDB-lite"/>
    </source>
</evidence>
<feature type="non-terminal residue" evidence="3">
    <location>
        <position position="1"/>
    </location>
</feature>
<sequence length="518" mass="58150">SSADSAPCTRSLFACAVARTLLVSSVPRACPSPPSTPTPARTQSSAPASASPVSPNPLQLRTSPASPILARLSRASSLSTSSRASSPTPQPSSPTENFDRRSQASDYHDRPRPAKPKLMLSTFNGNDPEAWLNRAVQYFDLNETEGHDRVKYAAYYLDGEANVWWQWLTSNDFERELLTRYGSSNYHNDDEVLSRIRQTGSLRDYLKEFERLACRVRGWPETALVGPFIGGLKYDLAVEVRLERQESMHAAMEVARRREGHLVATRRGRADARYPETRRAQPDASNMFPSGRPPDSSRPPVPEVKRLSPEETKRRCEKGLCFKCDEKFTLGHHCKQAFFIHVIDDEEPEIEEDWEQEVEIGVPEEEAEISMHAMAGTRGPRTMRLPACVKDRRIVVLVDNGSSHNFINADLSQKLKLPTKRFEPFEVQVANGERLTCSEAYRAVPIKFQGVVIKADLYALPLVGPDVVLGVQWLKGLGKVTTNYRTRVMELDSGEHRVTLKGSKDDRTKEFGLKSIER</sequence>
<dbReference type="PANTHER" id="PTHR15503:SF22">
    <property type="entry name" value="TRANSPOSON TY3-I GAG POLYPROTEIN"/>
    <property type="match status" value="1"/>
</dbReference>
<organism evidence="3 4">
    <name type="scientific">Striga hermonthica</name>
    <name type="common">Purple witchweed</name>
    <name type="synonym">Buchnera hermonthica</name>
    <dbReference type="NCBI Taxonomy" id="68872"/>
    <lineage>
        <taxon>Eukaryota</taxon>
        <taxon>Viridiplantae</taxon>
        <taxon>Streptophyta</taxon>
        <taxon>Embryophyta</taxon>
        <taxon>Tracheophyta</taxon>
        <taxon>Spermatophyta</taxon>
        <taxon>Magnoliopsida</taxon>
        <taxon>eudicotyledons</taxon>
        <taxon>Gunneridae</taxon>
        <taxon>Pentapetalae</taxon>
        <taxon>asterids</taxon>
        <taxon>lamiids</taxon>
        <taxon>Lamiales</taxon>
        <taxon>Orobanchaceae</taxon>
        <taxon>Buchnereae</taxon>
        <taxon>Striga</taxon>
    </lineage>
</organism>
<accession>A0A9N7P5H5</accession>
<feature type="non-terminal residue" evidence="3">
    <location>
        <position position="518"/>
    </location>
</feature>
<feature type="region of interest" description="Disordered" evidence="1">
    <location>
        <begin position="265"/>
        <end position="309"/>
    </location>
</feature>
<feature type="compositionally biased region" description="Low complexity" evidence="1">
    <location>
        <begin position="66"/>
        <end position="87"/>
    </location>
</feature>
<dbReference type="AlphaFoldDB" id="A0A9N7P5H5"/>
<dbReference type="OrthoDB" id="1934862at2759"/>
<name>A0A9N7P5H5_STRHE</name>
<reference evidence="3" key="1">
    <citation type="submission" date="2019-12" db="EMBL/GenBank/DDBJ databases">
        <authorList>
            <person name="Scholes J."/>
        </authorList>
    </citation>
    <scope>NUCLEOTIDE SEQUENCE</scope>
</reference>
<dbReference type="Pfam" id="PF03732">
    <property type="entry name" value="Retrotrans_gag"/>
    <property type="match status" value="1"/>
</dbReference>
<gene>
    <name evidence="3" type="ORF">SHERM_08950</name>
</gene>
<feature type="compositionally biased region" description="Low complexity" evidence="1">
    <location>
        <begin position="38"/>
        <end position="57"/>
    </location>
</feature>
<evidence type="ECO:0000313" key="3">
    <source>
        <dbReference type="EMBL" id="CAA0843096.1"/>
    </source>
</evidence>
<keyword evidence="4" id="KW-1185">Reference proteome</keyword>
<evidence type="ECO:0000313" key="4">
    <source>
        <dbReference type="Proteomes" id="UP001153555"/>
    </source>
</evidence>
<dbReference type="CDD" id="cd00303">
    <property type="entry name" value="retropepsin_like"/>
    <property type="match status" value="1"/>
</dbReference>
<evidence type="ECO:0000259" key="2">
    <source>
        <dbReference type="Pfam" id="PF03732"/>
    </source>
</evidence>
<dbReference type="Proteomes" id="UP001153555">
    <property type="component" value="Unassembled WGS sequence"/>
</dbReference>
<dbReference type="EMBL" id="CACSLK010034598">
    <property type="protein sequence ID" value="CAA0843096.1"/>
    <property type="molecule type" value="Genomic_DNA"/>
</dbReference>
<proteinExistence type="predicted"/>
<dbReference type="InterPro" id="IPR032567">
    <property type="entry name" value="RTL1-rel"/>
</dbReference>
<dbReference type="Gene3D" id="2.40.70.10">
    <property type="entry name" value="Acid Proteases"/>
    <property type="match status" value="1"/>
</dbReference>
<dbReference type="SUPFAM" id="SSF50630">
    <property type="entry name" value="Acid proteases"/>
    <property type="match status" value="1"/>
</dbReference>
<feature type="compositionally biased region" description="Basic and acidic residues" evidence="1">
    <location>
        <begin position="268"/>
        <end position="281"/>
    </location>
</feature>
<feature type="region of interest" description="Disordered" evidence="1">
    <location>
        <begin position="26"/>
        <end position="117"/>
    </location>
</feature>
<comment type="caution">
    <text evidence="3">The sequence shown here is derived from an EMBL/GenBank/DDBJ whole genome shotgun (WGS) entry which is preliminary data.</text>
</comment>